<dbReference type="RefSeq" id="WP_147911647.1">
    <property type="nucleotide sequence ID" value="NZ_JBHUEJ010000019.1"/>
</dbReference>
<dbReference type="CDD" id="cd00093">
    <property type="entry name" value="HTH_XRE"/>
    <property type="match status" value="1"/>
</dbReference>
<dbReference type="EMBL" id="JBHUEJ010000019">
    <property type="protein sequence ID" value="MFD1710828.1"/>
    <property type="molecule type" value="Genomic_DNA"/>
</dbReference>
<evidence type="ECO:0000313" key="4">
    <source>
        <dbReference type="Proteomes" id="UP001597304"/>
    </source>
</evidence>
<dbReference type="InterPro" id="IPR001387">
    <property type="entry name" value="Cro/C1-type_HTH"/>
</dbReference>
<dbReference type="Pfam" id="PF20432">
    <property type="entry name" value="Xre-like-HTH"/>
    <property type="match status" value="1"/>
</dbReference>
<evidence type="ECO:0000259" key="2">
    <source>
        <dbReference type="Pfam" id="PF20432"/>
    </source>
</evidence>
<keyword evidence="4" id="KW-1185">Reference proteome</keyword>
<dbReference type="Pfam" id="PF09722">
    <property type="entry name" value="Xre_MbcA_ParS_C"/>
    <property type="match status" value="1"/>
</dbReference>
<feature type="domain" description="Antitoxin Xre/MbcA/ParS-like toxin-binding" evidence="1">
    <location>
        <begin position="74"/>
        <end position="122"/>
    </location>
</feature>
<dbReference type="InterPro" id="IPR024467">
    <property type="entry name" value="Xre/MbcA/ParS-like_toxin-bd"/>
</dbReference>
<reference evidence="4" key="1">
    <citation type="journal article" date="2019" name="Int. J. Syst. Evol. Microbiol.">
        <title>The Global Catalogue of Microorganisms (GCM) 10K type strain sequencing project: providing services to taxonomists for standard genome sequencing and annotation.</title>
        <authorList>
            <consortium name="The Broad Institute Genomics Platform"/>
            <consortium name="The Broad Institute Genome Sequencing Center for Infectious Disease"/>
            <person name="Wu L."/>
            <person name="Ma J."/>
        </authorList>
    </citation>
    <scope>NUCLEOTIDE SEQUENCE [LARGE SCALE GENOMIC DNA]</scope>
    <source>
        <strain evidence="4">LMG 29247</strain>
    </source>
</reference>
<gene>
    <name evidence="3" type="ORF">ACFSF0_09450</name>
</gene>
<sequence>MPAAQTVQVPSPDRVLTQATLRAADLLALPGSDLAKVIGVSDSTVSRYRSGAAEISPSSKPGELALLLVRVFRSLDPLVGSDTQLRKEWMHSLNKALGGVPAQLVLKPDGLTRTLSYLDGMRAAA</sequence>
<evidence type="ECO:0000313" key="3">
    <source>
        <dbReference type="EMBL" id="MFD1710828.1"/>
    </source>
</evidence>
<protein>
    <submittedName>
        <fullName evidence="3">Antitoxin Xre-like helix-turn-helix domain-containing protein</fullName>
    </submittedName>
</protein>
<name>A0ABW4KU88_9BURK</name>
<proteinExistence type="predicted"/>
<comment type="caution">
    <text evidence="3">The sequence shown here is derived from an EMBL/GenBank/DDBJ whole genome shotgun (WGS) entry which is preliminary data.</text>
</comment>
<accession>A0ABW4KU88</accession>
<dbReference type="InterPro" id="IPR046847">
    <property type="entry name" value="Xre-like_HTH"/>
</dbReference>
<evidence type="ECO:0000259" key="1">
    <source>
        <dbReference type="Pfam" id="PF09722"/>
    </source>
</evidence>
<feature type="domain" description="Antitoxin Xre-like helix-turn-helix" evidence="2">
    <location>
        <begin position="13"/>
        <end position="70"/>
    </location>
</feature>
<dbReference type="Proteomes" id="UP001597304">
    <property type="component" value="Unassembled WGS sequence"/>
</dbReference>
<organism evidence="3 4">
    <name type="scientific">Ottowia flava</name>
    <dbReference type="NCBI Taxonomy" id="2675430"/>
    <lineage>
        <taxon>Bacteria</taxon>
        <taxon>Pseudomonadati</taxon>
        <taxon>Pseudomonadota</taxon>
        <taxon>Betaproteobacteria</taxon>
        <taxon>Burkholderiales</taxon>
        <taxon>Comamonadaceae</taxon>
        <taxon>Ottowia</taxon>
    </lineage>
</organism>